<comment type="caution">
    <text evidence="2">The sequence shown here is derived from an EMBL/GenBank/DDBJ whole genome shotgun (WGS) entry which is preliminary data.</text>
</comment>
<dbReference type="EMBL" id="JAQOWY010000351">
    <property type="protein sequence ID" value="KAK1843577.1"/>
    <property type="molecule type" value="Genomic_DNA"/>
</dbReference>
<reference evidence="2" key="1">
    <citation type="submission" date="2023-01" db="EMBL/GenBank/DDBJ databases">
        <title>Colletotrichum chrysophilum M932 genome sequence.</title>
        <authorList>
            <person name="Baroncelli R."/>
        </authorList>
    </citation>
    <scope>NUCLEOTIDE SEQUENCE</scope>
    <source>
        <strain evidence="2">M932</strain>
    </source>
</reference>
<evidence type="ECO:0000256" key="1">
    <source>
        <dbReference type="SAM" id="MobiDB-lite"/>
    </source>
</evidence>
<sequence>MNCVCSAPASPSLVRSRSWDPPSPCAVVIPGVSLAEAALVDDVRWRDGGLCASRGGPDKNFDTAGRGLTSGTDGTVRGRITSPPARGGGGRGPVNLFCLCLLWWVRKDTDGKRTPQQPRRLADSGLR</sequence>
<dbReference type="AlphaFoldDB" id="A0AAD9ABG7"/>
<proteinExistence type="predicted"/>
<gene>
    <name evidence="2" type="ORF">CCHR01_13810</name>
</gene>
<keyword evidence="3" id="KW-1185">Reference proteome</keyword>
<dbReference type="Proteomes" id="UP001243330">
    <property type="component" value="Unassembled WGS sequence"/>
</dbReference>
<organism evidence="2 3">
    <name type="scientific">Colletotrichum chrysophilum</name>
    <dbReference type="NCBI Taxonomy" id="1836956"/>
    <lineage>
        <taxon>Eukaryota</taxon>
        <taxon>Fungi</taxon>
        <taxon>Dikarya</taxon>
        <taxon>Ascomycota</taxon>
        <taxon>Pezizomycotina</taxon>
        <taxon>Sordariomycetes</taxon>
        <taxon>Hypocreomycetidae</taxon>
        <taxon>Glomerellales</taxon>
        <taxon>Glomerellaceae</taxon>
        <taxon>Colletotrichum</taxon>
        <taxon>Colletotrichum gloeosporioides species complex</taxon>
    </lineage>
</organism>
<name>A0AAD9ABG7_9PEZI</name>
<evidence type="ECO:0000313" key="3">
    <source>
        <dbReference type="Proteomes" id="UP001243330"/>
    </source>
</evidence>
<protein>
    <submittedName>
        <fullName evidence="2">Uncharacterized protein</fullName>
    </submittedName>
</protein>
<accession>A0AAD9ABG7</accession>
<feature type="region of interest" description="Disordered" evidence="1">
    <location>
        <begin position="61"/>
        <end position="92"/>
    </location>
</feature>
<evidence type="ECO:0000313" key="2">
    <source>
        <dbReference type="EMBL" id="KAK1843577.1"/>
    </source>
</evidence>